<dbReference type="Pfam" id="PF13561">
    <property type="entry name" value="adh_short_C2"/>
    <property type="match status" value="1"/>
</dbReference>
<sequence>MGPAVSPTRRRTGVSVTQGAPQGVIPAQLLKGQKALVTGANSGIGRATAIGLGRAGADVVVNYVAGREEAEQVIEEISGFGVRAAAYEADVSQEDQVTAMIARMVQEFGTIDILVANAGLQRDAPFTEMTTAQWQKVLDVNLTGQFLCAREATKEFLRRGVVPEVSRAAGKIICMSSVHQLIPWAGHVNYAASKGGVQMMMATLAQELAPHRIRVNAIAPGAIRTPINRDAWDTPDAEKDLLQLIPYGRVGDPEDIAHAVVGLASDLMDYVVGTTLYVDGGMTLFPGFATGG</sequence>
<reference evidence="3" key="1">
    <citation type="submission" date="2022-12" db="EMBL/GenBank/DDBJ databases">
        <authorList>
            <person name="Mo P."/>
        </authorList>
    </citation>
    <scope>NUCLEOTIDE SEQUENCE [LARGE SCALE GENOMIC DNA]</scope>
    <source>
        <strain evidence="3">HUAS 3-15</strain>
    </source>
</reference>
<dbReference type="PRINTS" id="PR00081">
    <property type="entry name" value="GDHRDH"/>
</dbReference>
<name>A0ABY7PWR6_9ACTN</name>
<dbReference type="Gene3D" id="3.40.50.720">
    <property type="entry name" value="NAD(P)-binding Rossmann-like Domain"/>
    <property type="match status" value="1"/>
</dbReference>
<dbReference type="PANTHER" id="PTHR42760">
    <property type="entry name" value="SHORT-CHAIN DEHYDROGENASES/REDUCTASES FAMILY MEMBER"/>
    <property type="match status" value="1"/>
</dbReference>
<dbReference type="PRINTS" id="PR00080">
    <property type="entry name" value="SDRFAMILY"/>
</dbReference>
<dbReference type="SUPFAM" id="SSF51735">
    <property type="entry name" value="NAD(P)-binding Rossmann-fold domains"/>
    <property type="match status" value="1"/>
</dbReference>
<comment type="similarity">
    <text evidence="1">Belongs to the short-chain dehydrogenases/reductases (SDR) family.</text>
</comment>
<evidence type="ECO:0000256" key="1">
    <source>
        <dbReference type="ARBA" id="ARBA00006484"/>
    </source>
</evidence>
<dbReference type="InterPro" id="IPR036291">
    <property type="entry name" value="NAD(P)-bd_dom_sf"/>
</dbReference>
<dbReference type="NCBIfam" id="NF005559">
    <property type="entry name" value="PRK07231.1"/>
    <property type="match status" value="1"/>
</dbReference>
<dbReference type="RefSeq" id="WP_270139576.1">
    <property type="nucleotide sequence ID" value="NZ_CP115450.1"/>
</dbReference>
<dbReference type="Proteomes" id="UP001212821">
    <property type="component" value="Chromosome"/>
</dbReference>
<accession>A0ABY7PWR6</accession>
<evidence type="ECO:0000313" key="2">
    <source>
        <dbReference type="EMBL" id="WBP84396.1"/>
    </source>
</evidence>
<dbReference type="PANTHER" id="PTHR42760:SF132">
    <property type="entry name" value="SHORT-CHAIN DEHYDROGENASE_REDUCTASE FAMILY PROTEIN"/>
    <property type="match status" value="1"/>
</dbReference>
<dbReference type="InterPro" id="IPR002347">
    <property type="entry name" value="SDR_fam"/>
</dbReference>
<organism evidence="2 3">
    <name type="scientific">Kitasatospora cathayae</name>
    <dbReference type="NCBI Taxonomy" id="3004092"/>
    <lineage>
        <taxon>Bacteria</taxon>
        <taxon>Bacillati</taxon>
        <taxon>Actinomycetota</taxon>
        <taxon>Actinomycetes</taxon>
        <taxon>Kitasatosporales</taxon>
        <taxon>Streptomycetaceae</taxon>
        <taxon>Kitasatospora</taxon>
    </lineage>
</organism>
<dbReference type="CDD" id="cd05358">
    <property type="entry name" value="GlcDH_SDR_c"/>
    <property type="match status" value="1"/>
</dbReference>
<keyword evidence="3" id="KW-1185">Reference proteome</keyword>
<dbReference type="EMBL" id="CP115450">
    <property type="protein sequence ID" value="WBP84396.1"/>
    <property type="molecule type" value="Genomic_DNA"/>
</dbReference>
<gene>
    <name evidence="2" type="ORF">O1G21_00030</name>
</gene>
<dbReference type="InterPro" id="IPR020904">
    <property type="entry name" value="Sc_DH/Rdtase_CS"/>
</dbReference>
<proteinExistence type="inferred from homology"/>
<dbReference type="PROSITE" id="PS00061">
    <property type="entry name" value="ADH_SHORT"/>
    <property type="match status" value="1"/>
</dbReference>
<protein>
    <submittedName>
        <fullName evidence="2">SDR family oxidoreductase</fullName>
    </submittedName>
</protein>
<evidence type="ECO:0000313" key="3">
    <source>
        <dbReference type="Proteomes" id="UP001212821"/>
    </source>
</evidence>